<gene>
    <name evidence="1" type="ORF">MOST_33380</name>
</gene>
<dbReference type="RefSeq" id="WP_054935425.1">
    <property type="nucleotide sequence ID" value="NZ_PVXL01000081.1"/>
</dbReference>
<dbReference type="SUPFAM" id="SSF54285">
    <property type="entry name" value="MoaD/ThiS"/>
    <property type="match status" value="1"/>
</dbReference>
<keyword evidence="2" id="KW-1185">Reference proteome</keyword>
<name>A0A9X7J0K4_9FIRM</name>
<dbReference type="Gene3D" id="3.10.20.30">
    <property type="match status" value="1"/>
</dbReference>
<dbReference type="InterPro" id="IPR003749">
    <property type="entry name" value="ThiS/MoaD-like"/>
</dbReference>
<reference evidence="1 2" key="1">
    <citation type="submission" date="2018-03" db="EMBL/GenBank/DDBJ databases">
        <title>Genome sequence of Moorella stamsii DSM 26217.</title>
        <authorList>
            <person name="Poehlein A."/>
            <person name="Daniel R."/>
        </authorList>
    </citation>
    <scope>NUCLEOTIDE SEQUENCE [LARGE SCALE GENOMIC DNA]</scope>
    <source>
        <strain evidence="2">DSM 26217</strain>
    </source>
</reference>
<sequence length="75" mass="8692">MIKVQVNGQEYEWEEGQTVHDLITFFKGTGEYDDRIGDLAFMVVVNDCVIPPEEYKKRLVYDGDNVRLLSRFFGG</sequence>
<dbReference type="NCBIfam" id="TIGR01683">
    <property type="entry name" value="thiS"/>
    <property type="match status" value="1"/>
</dbReference>
<dbReference type="InterPro" id="IPR010035">
    <property type="entry name" value="Thi_S"/>
</dbReference>
<dbReference type="CDD" id="cd00565">
    <property type="entry name" value="Ubl_ThiS"/>
    <property type="match status" value="1"/>
</dbReference>
<dbReference type="InterPro" id="IPR016155">
    <property type="entry name" value="Mopterin_synth/thiamin_S_b"/>
</dbReference>
<evidence type="ECO:0000313" key="1">
    <source>
        <dbReference type="EMBL" id="PRR68559.1"/>
    </source>
</evidence>
<dbReference type="Proteomes" id="UP000239430">
    <property type="component" value="Unassembled WGS sequence"/>
</dbReference>
<comment type="caution">
    <text evidence="1">The sequence shown here is derived from an EMBL/GenBank/DDBJ whole genome shotgun (WGS) entry which is preliminary data.</text>
</comment>
<protein>
    <recommendedName>
        <fullName evidence="3">Sulfur carrier protein ThiS</fullName>
    </recommendedName>
</protein>
<dbReference type="Pfam" id="PF02597">
    <property type="entry name" value="ThiS"/>
    <property type="match status" value="1"/>
</dbReference>
<organism evidence="1 2">
    <name type="scientific">Neomoorella stamsii</name>
    <dbReference type="NCBI Taxonomy" id="1266720"/>
    <lineage>
        <taxon>Bacteria</taxon>
        <taxon>Bacillati</taxon>
        <taxon>Bacillota</taxon>
        <taxon>Clostridia</taxon>
        <taxon>Neomoorellales</taxon>
        <taxon>Neomoorellaceae</taxon>
        <taxon>Neomoorella</taxon>
    </lineage>
</organism>
<dbReference type="InterPro" id="IPR012675">
    <property type="entry name" value="Beta-grasp_dom_sf"/>
</dbReference>
<dbReference type="EMBL" id="PVXL01000081">
    <property type="protein sequence ID" value="PRR68559.1"/>
    <property type="molecule type" value="Genomic_DNA"/>
</dbReference>
<proteinExistence type="predicted"/>
<evidence type="ECO:0008006" key="3">
    <source>
        <dbReference type="Google" id="ProtNLM"/>
    </source>
</evidence>
<accession>A0A9X7J0K4</accession>
<evidence type="ECO:0000313" key="2">
    <source>
        <dbReference type="Proteomes" id="UP000239430"/>
    </source>
</evidence>
<dbReference type="AlphaFoldDB" id="A0A9X7J0K4"/>